<comment type="catalytic activity">
    <reaction evidence="1">
        <text>RNA(n) + a ribonucleoside 5'-triphosphate = RNA(n+1) + diphosphate</text>
        <dbReference type="Rhea" id="RHEA:21248"/>
        <dbReference type="Rhea" id="RHEA-COMP:14527"/>
        <dbReference type="Rhea" id="RHEA-COMP:17342"/>
        <dbReference type="ChEBI" id="CHEBI:33019"/>
        <dbReference type="ChEBI" id="CHEBI:61557"/>
        <dbReference type="ChEBI" id="CHEBI:140395"/>
        <dbReference type="EC" id="2.7.7.6"/>
    </reaction>
</comment>
<dbReference type="PANTHER" id="PTHR39646">
    <property type="entry name" value="RNA POLYMERASE RPB4"/>
    <property type="match status" value="1"/>
</dbReference>
<reference evidence="3" key="1">
    <citation type="submission" date="2017-11" db="EMBL/GenBank/DDBJ databases">
        <title>Phenotypic and genomic properties of facultatively anaerobic sulfur-reducing natronoarchaea from hypersaline soda lakes.</title>
        <authorList>
            <person name="Sorokin D.Y."/>
            <person name="Kublanov I.V."/>
            <person name="Roman P."/>
            <person name="Sinninghe Damste J.S."/>
            <person name="Golyshin P.N."/>
            <person name="Rojo D."/>
            <person name="Ciordia S."/>
            <person name="Mena M.D.C."/>
            <person name="Ferrer M."/>
            <person name="Messina E."/>
            <person name="Smedile F."/>
            <person name="La Spada G."/>
            <person name="La Cono V."/>
            <person name="Yakimov M.M."/>
        </authorList>
    </citation>
    <scope>NUCLEOTIDE SEQUENCE [LARGE SCALE GENOMIC DNA]</scope>
    <source>
        <strain evidence="3">AArc-Sl</strain>
    </source>
</reference>
<organism evidence="2 3">
    <name type="scientific">Halalkaliarchaeum desulfuricum</name>
    <dbReference type="NCBI Taxonomy" id="2055893"/>
    <lineage>
        <taxon>Archaea</taxon>
        <taxon>Methanobacteriati</taxon>
        <taxon>Methanobacteriota</taxon>
        <taxon>Stenosarchaea group</taxon>
        <taxon>Halobacteria</taxon>
        <taxon>Halobacteriales</taxon>
        <taxon>Haloferacaceae</taxon>
        <taxon>Halalkaliarchaeum</taxon>
    </lineage>
</organism>
<dbReference type="Proteomes" id="UP000263012">
    <property type="component" value="Chromosome"/>
</dbReference>
<comment type="similarity">
    <text evidence="1">Belongs to the eukaryotic RPB4 RNA polymerase subunit family.</text>
</comment>
<dbReference type="InterPro" id="IPR005574">
    <property type="entry name" value="Rpb4/RPC9"/>
</dbReference>
<dbReference type="InterPro" id="IPR044876">
    <property type="entry name" value="HRDC_dom_sf"/>
</dbReference>
<gene>
    <name evidence="1 2" type="primary">rpoF</name>
    <name evidence="1" type="synonym">rpo4</name>
    <name evidence="2" type="ORF">AArcSl_0985</name>
</gene>
<dbReference type="EC" id="2.7.7.6" evidence="1"/>
<dbReference type="SUPFAM" id="SSF47819">
    <property type="entry name" value="HRDC-like"/>
    <property type="match status" value="1"/>
</dbReference>
<keyword evidence="1 2" id="KW-0548">Nucleotidyltransferase</keyword>
<keyword evidence="1 2" id="KW-0808">Transferase</keyword>
<dbReference type="InterPro" id="IPR010997">
    <property type="entry name" value="HRDC-like_sf"/>
</dbReference>
<dbReference type="Gene3D" id="6.10.140.10">
    <property type="match status" value="1"/>
</dbReference>
<dbReference type="PANTHER" id="PTHR39646:SF1">
    <property type="entry name" value="DNA-DIRECTED RNA POLYMERASE SUBUNIT RPO4"/>
    <property type="match status" value="1"/>
</dbReference>
<dbReference type="Gene3D" id="1.10.150.80">
    <property type="entry name" value="HRDC domain"/>
    <property type="match status" value="1"/>
</dbReference>
<dbReference type="OrthoDB" id="25158at2157"/>
<dbReference type="Pfam" id="PF03874">
    <property type="entry name" value="RNA_pol_Rpb4"/>
    <property type="match status" value="1"/>
</dbReference>
<dbReference type="RefSeq" id="WP_119815864.1">
    <property type="nucleotide sequence ID" value="NZ_CP025066.1"/>
</dbReference>
<dbReference type="KEGG" id="hdf:AArcSl_0985"/>
<dbReference type="HAMAP" id="MF_00864">
    <property type="entry name" value="RNApol_arch_Rpo4"/>
    <property type="match status" value="1"/>
</dbReference>
<dbReference type="GO" id="GO:0005737">
    <property type="term" value="C:cytoplasm"/>
    <property type="evidence" value="ECO:0007669"/>
    <property type="project" value="UniProtKB-SubCell"/>
</dbReference>
<keyword evidence="1" id="KW-0963">Cytoplasm</keyword>
<dbReference type="GeneID" id="37877330"/>
<protein>
    <recommendedName>
        <fullName evidence="1">DNA-directed RNA polymerase subunit Rpo4</fullName>
        <ecNumber evidence="1">2.7.7.6</ecNumber>
    </recommendedName>
    <alternativeName>
        <fullName evidence="1">DNA-directed RNA polymerase subunit F</fullName>
    </alternativeName>
</protein>
<dbReference type="GO" id="GO:0000428">
    <property type="term" value="C:DNA-directed RNA polymerase complex"/>
    <property type="evidence" value="ECO:0007669"/>
    <property type="project" value="UniProtKB-KW"/>
</dbReference>
<accession>A0A343THQ1</accession>
<dbReference type="EMBL" id="CP025066">
    <property type="protein sequence ID" value="AUX08623.1"/>
    <property type="molecule type" value="Genomic_DNA"/>
</dbReference>
<keyword evidence="3" id="KW-1185">Reference proteome</keyword>
<name>A0A343THQ1_9EURY</name>
<evidence type="ECO:0000313" key="3">
    <source>
        <dbReference type="Proteomes" id="UP000263012"/>
    </source>
</evidence>
<sequence length="118" mass="13914">MTIFKEKIDEEHLTVSEAKEYLSQVESERALEDDRELRYELARALEHVNRYAFLDPEEARELVEELQQLEKVDEKTAIKIVDLLPEDRTELRAVFAQERYSLDGDELDEVLNLIAKYA</sequence>
<dbReference type="GO" id="GO:0006352">
    <property type="term" value="P:DNA-templated transcription initiation"/>
    <property type="evidence" value="ECO:0007669"/>
    <property type="project" value="InterPro"/>
</dbReference>
<comment type="function">
    <text evidence="1">DNA-dependent RNA polymerase (RNAP) catalyzes the transcription of DNA into RNA using the four ribonucleoside triphosphates as substrates. This subunit is less well bound than the others.</text>
</comment>
<comment type="subcellular location">
    <subcellularLocation>
        <location evidence="1">Cytoplasm</location>
    </subcellularLocation>
</comment>
<evidence type="ECO:0000256" key="1">
    <source>
        <dbReference type="HAMAP-Rule" id="MF_00864"/>
    </source>
</evidence>
<dbReference type="InterPro" id="IPR010924">
    <property type="entry name" value="Rpo4"/>
</dbReference>
<dbReference type="AlphaFoldDB" id="A0A343THQ1"/>
<proteinExistence type="inferred from homology"/>
<dbReference type="GO" id="GO:0000166">
    <property type="term" value="F:nucleotide binding"/>
    <property type="evidence" value="ECO:0007669"/>
    <property type="project" value="InterPro"/>
</dbReference>
<evidence type="ECO:0000313" key="2">
    <source>
        <dbReference type="EMBL" id="AUX08623.1"/>
    </source>
</evidence>
<comment type="subunit">
    <text evidence="1">Part of the RNA polymerase complex. Forms a stalk with Rpo7 that extends from the main structure.</text>
</comment>
<keyword evidence="1" id="KW-0804">Transcription</keyword>
<dbReference type="GO" id="GO:0003899">
    <property type="term" value="F:DNA-directed RNA polymerase activity"/>
    <property type="evidence" value="ECO:0007669"/>
    <property type="project" value="UniProtKB-UniRule"/>
</dbReference>
<dbReference type="NCBIfam" id="NF011550">
    <property type="entry name" value="PRK14981.1-1"/>
    <property type="match status" value="1"/>
</dbReference>
<dbReference type="PIRSF" id="PIRSF005053">
    <property type="entry name" value="RNA_pol_F_arch"/>
    <property type="match status" value="1"/>
</dbReference>
<keyword evidence="1 2" id="KW-0240">DNA-directed RNA polymerase</keyword>